<evidence type="ECO:0000256" key="8">
    <source>
        <dbReference type="ARBA" id="ARBA00049556"/>
    </source>
</evidence>
<evidence type="ECO:0000256" key="9">
    <source>
        <dbReference type="SAM" id="SignalP"/>
    </source>
</evidence>
<feature type="domain" description="3-hydroxyacyl-CoA dehydrogenase NAD binding" evidence="11">
    <location>
        <begin position="7"/>
        <end position="189"/>
    </location>
</feature>
<dbReference type="RefSeq" id="WP_166395857.1">
    <property type="nucleotide sequence ID" value="NZ_CP045121.1"/>
</dbReference>
<name>A0A6G8PVE5_9ACTN</name>
<keyword evidence="7" id="KW-0443">Lipid metabolism</keyword>
<evidence type="ECO:0000256" key="4">
    <source>
        <dbReference type="ARBA" id="ARBA00022963"/>
    </source>
</evidence>
<proteinExistence type="inferred from homology"/>
<evidence type="ECO:0000256" key="2">
    <source>
        <dbReference type="ARBA" id="ARBA00009463"/>
    </source>
</evidence>
<dbReference type="Gene3D" id="3.90.226.10">
    <property type="entry name" value="2-enoyl-CoA Hydratase, Chain A, domain 1"/>
    <property type="match status" value="1"/>
</dbReference>
<feature type="signal peptide" evidence="9">
    <location>
        <begin position="1"/>
        <end position="20"/>
    </location>
</feature>
<accession>A0A6G8PVE5</accession>
<protein>
    <submittedName>
        <fullName evidence="12">3-hydroxyacyl-CoA dehydrogenase/enoyl-CoA hydratase family protein</fullName>
    </submittedName>
</protein>
<sequence length="788" mass="85879">MHRIKRVAVLGAGTMGAAIAAHCANAGLEVDLLDIAPKEGDDKNAVVKGGYERMMKAKPANLMSRSVAERIRIGNFDDDFGRVAEADWILEAIIEKLEPKQGLMARVEEIAKENAVISSNTSGIPLHSVAEGRSEGFKKRFLGTHFFNPPRYLKLLEIIPTAETDGEVVEAVRAFGERVLGKGGVIAKDTPNFIGNRIGSFAGMQSARYAFENGYGIEEIDAITGPLIGHPKTATFRLNDQVGLDIAVGVAENLYELVPEDESREELKPPPKLKEMVEKNLLGNKTGGGFYKRGKRDGKTVFDVLNLETFEHEPVQNPEVPILEEAQGQGDLGARLRFLMDRAEDDRHARFLRDTLLPYMAYASRRVPEISDTLEDVDHAMEWGFAHRAGPFRTWDLLGVAKTVEQMESLGIEVGPWVKEMLEGGNESFYKTEGSKELQFSPVNGQYEPVRVDPMILSLDEVRGEGGEISRNDSASLLDLGDGVLCFEIHSKGNSIDAKVVELGNEALRRLEEEDWAGLVIGNEGRNFCVGANLGEVAGTAQGGDLEGVGRAVEALQNLLMGFRYASKPVVAAPHGQTLGGGAEIALHADRICAAGETYMGLVEVGVGLIPAGGGTKELIRRLVSPAMHTRAPALPYVQEAFQNIALAKVSSSALEAKEMGYLDDDDRVVMNPDHLINTAKREVLDLADGYAPPIHDKGIYASGESVRTALEIGVKTLQWGRYASEYDGVIAGHLARVLTGGDLSLPQWVPEEYILKLEKEAFLELLKNEKTHERIGAMLKTGKPLRN</sequence>
<feature type="domain" description="3-hydroxyacyl-CoA dehydrogenase C-terminal" evidence="10">
    <location>
        <begin position="193"/>
        <end position="292"/>
    </location>
</feature>
<dbReference type="SUPFAM" id="SSF48179">
    <property type="entry name" value="6-phosphogluconate dehydrogenase C-terminal domain-like"/>
    <property type="match status" value="2"/>
</dbReference>
<evidence type="ECO:0000256" key="5">
    <source>
        <dbReference type="ARBA" id="ARBA00023002"/>
    </source>
</evidence>
<dbReference type="Gene3D" id="3.40.50.720">
    <property type="entry name" value="NAD(P)-binding Rossmann-like Domain"/>
    <property type="match status" value="1"/>
</dbReference>
<dbReference type="Pfam" id="PF02737">
    <property type="entry name" value="3HCDH_N"/>
    <property type="match status" value="1"/>
</dbReference>
<dbReference type="GO" id="GO:0070403">
    <property type="term" value="F:NAD+ binding"/>
    <property type="evidence" value="ECO:0007669"/>
    <property type="project" value="InterPro"/>
</dbReference>
<dbReference type="InterPro" id="IPR036291">
    <property type="entry name" value="NAD(P)-bd_dom_sf"/>
</dbReference>
<dbReference type="Pfam" id="PF00725">
    <property type="entry name" value="3HCDH"/>
    <property type="match status" value="1"/>
</dbReference>
<dbReference type="InterPro" id="IPR029045">
    <property type="entry name" value="ClpP/crotonase-like_dom_sf"/>
</dbReference>
<dbReference type="Proteomes" id="UP000502706">
    <property type="component" value="Chromosome"/>
</dbReference>
<keyword evidence="5" id="KW-0560">Oxidoreductase</keyword>
<keyword evidence="13" id="KW-1185">Reference proteome</keyword>
<dbReference type="SUPFAM" id="SSF52096">
    <property type="entry name" value="ClpP/crotonase"/>
    <property type="match status" value="1"/>
</dbReference>
<dbReference type="InterPro" id="IPR006176">
    <property type="entry name" value="3-OHacyl-CoA_DH_NAD-bd"/>
</dbReference>
<organism evidence="12 13">
    <name type="scientific">Rubrobacter marinus</name>
    <dbReference type="NCBI Taxonomy" id="2653852"/>
    <lineage>
        <taxon>Bacteria</taxon>
        <taxon>Bacillati</taxon>
        <taxon>Actinomycetota</taxon>
        <taxon>Rubrobacteria</taxon>
        <taxon>Rubrobacterales</taxon>
        <taxon>Rubrobacteraceae</taxon>
        <taxon>Rubrobacter</taxon>
    </lineage>
</organism>
<dbReference type="EMBL" id="CP045121">
    <property type="protein sequence ID" value="QIN78181.1"/>
    <property type="molecule type" value="Genomic_DNA"/>
</dbReference>
<evidence type="ECO:0000256" key="3">
    <source>
        <dbReference type="ARBA" id="ARBA00022832"/>
    </source>
</evidence>
<evidence type="ECO:0000259" key="10">
    <source>
        <dbReference type="Pfam" id="PF00725"/>
    </source>
</evidence>
<evidence type="ECO:0000256" key="7">
    <source>
        <dbReference type="ARBA" id="ARBA00023098"/>
    </source>
</evidence>
<dbReference type="SUPFAM" id="SSF51735">
    <property type="entry name" value="NAD(P)-binding Rossmann-fold domains"/>
    <property type="match status" value="1"/>
</dbReference>
<evidence type="ECO:0000313" key="12">
    <source>
        <dbReference type="EMBL" id="QIN78181.1"/>
    </source>
</evidence>
<evidence type="ECO:0000256" key="1">
    <source>
        <dbReference type="ARBA" id="ARBA00005005"/>
    </source>
</evidence>
<keyword evidence="4" id="KW-0442">Lipid degradation</keyword>
<keyword evidence="9" id="KW-0732">Signal</keyword>
<dbReference type="AlphaFoldDB" id="A0A6G8PVE5"/>
<dbReference type="KEGG" id="rmar:GBA65_06270"/>
<gene>
    <name evidence="12" type="ORF">GBA65_06270</name>
</gene>
<comment type="pathway">
    <text evidence="1">Lipid metabolism; fatty acid beta-oxidation.</text>
</comment>
<dbReference type="CDD" id="cd06558">
    <property type="entry name" value="crotonase-like"/>
    <property type="match status" value="1"/>
</dbReference>
<keyword evidence="6" id="KW-0520">NAD</keyword>
<dbReference type="Pfam" id="PF00378">
    <property type="entry name" value="ECH_1"/>
    <property type="match status" value="1"/>
</dbReference>
<dbReference type="InterPro" id="IPR001753">
    <property type="entry name" value="Enoyl-CoA_hydra/iso"/>
</dbReference>
<reference evidence="12 13" key="1">
    <citation type="submission" date="2019-10" db="EMBL/GenBank/DDBJ databases">
        <title>Rubrobacter sp nov SCSIO 52915 isolated from a deep-sea sediment in the South China Sea.</title>
        <authorList>
            <person name="Chen R.W."/>
        </authorList>
    </citation>
    <scope>NUCLEOTIDE SEQUENCE [LARGE SCALE GENOMIC DNA]</scope>
    <source>
        <strain evidence="12 13">SCSIO 52915</strain>
    </source>
</reference>
<dbReference type="UniPathway" id="UPA00659"/>
<feature type="chain" id="PRO_5026113582" evidence="9">
    <location>
        <begin position="21"/>
        <end position="788"/>
    </location>
</feature>
<dbReference type="Gene3D" id="1.10.1040.50">
    <property type="match status" value="1"/>
</dbReference>
<dbReference type="GO" id="GO:0006635">
    <property type="term" value="P:fatty acid beta-oxidation"/>
    <property type="evidence" value="ECO:0007669"/>
    <property type="project" value="UniProtKB-UniPathway"/>
</dbReference>
<keyword evidence="3" id="KW-0276">Fatty acid metabolism</keyword>
<comment type="catalytic activity">
    <reaction evidence="8">
        <text>a (3S)-3-hydroxyacyl-CoA + NAD(+) = a 3-oxoacyl-CoA + NADH + H(+)</text>
        <dbReference type="Rhea" id="RHEA:22432"/>
        <dbReference type="ChEBI" id="CHEBI:15378"/>
        <dbReference type="ChEBI" id="CHEBI:57318"/>
        <dbReference type="ChEBI" id="CHEBI:57540"/>
        <dbReference type="ChEBI" id="CHEBI:57945"/>
        <dbReference type="ChEBI" id="CHEBI:90726"/>
        <dbReference type="EC" id="1.1.1.35"/>
    </reaction>
</comment>
<evidence type="ECO:0000259" key="11">
    <source>
        <dbReference type="Pfam" id="PF02737"/>
    </source>
</evidence>
<dbReference type="PANTHER" id="PTHR48075:SF7">
    <property type="entry name" value="3-HYDROXYACYL-COA DEHYDROGENASE-RELATED"/>
    <property type="match status" value="1"/>
</dbReference>
<dbReference type="InterPro" id="IPR008927">
    <property type="entry name" value="6-PGluconate_DH-like_C_sf"/>
</dbReference>
<evidence type="ECO:0000313" key="13">
    <source>
        <dbReference type="Proteomes" id="UP000502706"/>
    </source>
</evidence>
<dbReference type="InterPro" id="IPR006108">
    <property type="entry name" value="3HC_DH_C"/>
</dbReference>
<comment type="similarity">
    <text evidence="2">Belongs to the 3-hydroxyacyl-CoA dehydrogenase family.</text>
</comment>
<evidence type="ECO:0000256" key="6">
    <source>
        <dbReference type="ARBA" id="ARBA00023027"/>
    </source>
</evidence>
<dbReference type="PANTHER" id="PTHR48075">
    <property type="entry name" value="3-HYDROXYACYL-COA DEHYDROGENASE FAMILY PROTEIN"/>
    <property type="match status" value="1"/>
</dbReference>
<dbReference type="GO" id="GO:0003857">
    <property type="term" value="F:(3S)-3-hydroxyacyl-CoA dehydrogenase (NAD+) activity"/>
    <property type="evidence" value="ECO:0007669"/>
    <property type="project" value="UniProtKB-EC"/>
</dbReference>